<keyword evidence="1" id="KW-0677">Repeat</keyword>
<evidence type="ECO:0000313" key="2">
    <source>
        <dbReference type="EMBL" id="MBX18084.1"/>
    </source>
</evidence>
<dbReference type="AlphaFoldDB" id="A0A2P2LJD2"/>
<dbReference type="InterPro" id="IPR001258">
    <property type="entry name" value="NHL_repeat"/>
</dbReference>
<reference evidence="2" key="1">
    <citation type="submission" date="2018-02" db="EMBL/GenBank/DDBJ databases">
        <title>Rhizophora mucronata_Transcriptome.</title>
        <authorList>
            <person name="Meera S.P."/>
            <person name="Sreeshan A."/>
            <person name="Augustine A."/>
        </authorList>
    </citation>
    <scope>NUCLEOTIDE SEQUENCE</scope>
    <source>
        <tissue evidence="2">Leaf</tissue>
    </source>
</reference>
<proteinExistence type="predicted"/>
<protein>
    <submittedName>
        <fullName evidence="2">Catalytic</fullName>
    </submittedName>
</protein>
<dbReference type="Pfam" id="PF01436">
    <property type="entry name" value="NHL"/>
    <property type="match status" value="1"/>
</dbReference>
<accession>A0A2P2LJD2</accession>
<evidence type="ECO:0000256" key="1">
    <source>
        <dbReference type="ARBA" id="ARBA00022737"/>
    </source>
</evidence>
<dbReference type="EMBL" id="GGEC01037600">
    <property type="protein sequence ID" value="MBX18084.1"/>
    <property type="molecule type" value="Transcribed_RNA"/>
</dbReference>
<sequence>MLESLKPIQYRYPQLRIMGFHSGSSIHSALVKTRVVQSIMEEYITFPIFLSDKNYFGMKNEASYILFKDFRNPVLYHGGNLDLEILNKAVQELHEQSTGSTDNETSMLQRLKGSWSKQAEVMKEPYSCSLLQNFLLYFPACISADESGNRLFLSDSNHHRVIVFDGSGMILDCVLRMENLSLQS</sequence>
<name>A0A2P2LJD2_RHIMU</name>
<organism evidence="2">
    <name type="scientific">Rhizophora mucronata</name>
    <name type="common">Asiatic mangrove</name>
    <dbReference type="NCBI Taxonomy" id="61149"/>
    <lineage>
        <taxon>Eukaryota</taxon>
        <taxon>Viridiplantae</taxon>
        <taxon>Streptophyta</taxon>
        <taxon>Embryophyta</taxon>
        <taxon>Tracheophyta</taxon>
        <taxon>Spermatophyta</taxon>
        <taxon>Magnoliopsida</taxon>
        <taxon>eudicotyledons</taxon>
        <taxon>Gunneridae</taxon>
        <taxon>Pentapetalae</taxon>
        <taxon>rosids</taxon>
        <taxon>fabids</taxon>
        <taxon>Malpighiales</taxon>
        <taxon>Rhizophoraceae</taxon>
        <taxon>Rhizophora</taxon>
    </lineage>
</organism>